<proteinExistence type="predicted"/>
<comment type="caution">
    <text evidence="9">The sequence shown here is derived from an EMBL/GenBank/DDBJ whole genome shotgun (WGS) entry which is preliminary data.</text>
</comment>
<feature type="region of interest" description="Disordered" evidence="7">
    <location>
        <begin position="26"/>
        <end position="59"/>
    </location>
</feature>
<protein>
    <submittedName>
        <fullName evidence="9">Ribonuclease H-like domain containing protein</fullName>
    </submittedName>
</protein>
<keyword evidence="4" id="KW-0805">Transcription regulation</keyword>
<evidence type="ECO:0000313" key="10">
    <source>
        <dbReference type="Proteomes" id="UP000237000"/>
    </source>
</evidence>
<dbReference type="STRING" id="63057.A0A2P5FZA7"/>
<dbReference type="GO" id="GO:0003677">
    <property type="term" value="F:DNA binding"/>
    <property type="evidence" value="ECO:0007669"/>
    <property type="project" value="InterPro"/>
</dbReference>
<sequence length="359" mass="40671">MDMSKNIPIDLEMDEEDQIRIVEEGDQVPEMRTNPNASGSCSQFQDSCSPSASTTSKRARTTSDVWDHFDPEFKDEAGGKKTKIARCKYCKKLLTAKPSSGTAHLKRHSDTCVNKHKKNNEPTQSTLQLNKDGSVSSWNYDPIVARESLARLIAIKDLPLGFGDCNSYEDHIRTSYYPNYKRVSRNTTRSDLIKVYENMLKDLITELTSLNFCIALTSDIWGANSKQDYLSVVAHYLDSRWIMQKRIIGFRVVDNKHTAEIIRDRILNVIEEYGIANRIISITLDNASANTKAIKLLSNLISSYTGGFLLHQRCACHIINLIVKSSMDVISVYIENIRSAIAYIHASNPRIAEFKRYCV</sequence>
<feature type="compositionally biased region" description="Polar residues" evidence="7">
    <location>
        <begin position="33"/>
        <end position="50"/>
    </location>
</feature>
<evidence type="ECO:0000256" key="6">
    <source>
        <dbReference type="PROSITE-ProRule" id="PRU00027"/>
    </source>
</evidence>
<dbReference type="PROSITE" id="PS50808">
    <property type="entry name" value="ZF_BED"/>
    <property type="match status" value="1"/>
</dbReference>
<dbReference type="Pfam" id="PF02892">
    <property type="entry name" value="zf-BED"/>
    <property type="match status" value="1"/>
</dbReference>
<dbReference type="PANTHER" id="PTHR46481">
    <property type="entry name" value="ZINC FINGER BED DOMAIN-CONTAINING PROTEIN 4"/>
    <property type="match status" value="1"/>
</dbReference>
<feature type="domain" description="BED-type" evidence="8">
    <location>
        <begin position="60"/>
        <end position="123"/>
    </location>
</feature>
<evidence type="ECO:0000256" key="3">
    <source>
        <dbReference type="ARBA" id="ARBA00022833"/>
    </source>
</evidence>
<evidence type="ECO:0000256" key="7">
    <source>
        <dbReference type="SAM" id="MobiDB-lite"/>
    </source>
</evidence>
<gene>
    <name evidence="9" type="ORF">TorRG33x02_011860</name>
</gene>
<dbReference type="AlphaFoldDB" id="A0A2P5FZA7"/>
<evidence type="ECO:0000256" key="4">
    <source>
        <dbReference type="ARBA" id="ARBA00023015"/>
    </source>
</evidence>
<dbReference type="EMBL" id="JXTC01000003">
    <property type="protein sequence ID" value="POO03125.1"/>
    <property type="molecule type" value="Genomic_DNA"/>
</dbReference>
<dbReference type="OrthoDB" id="1641943at2759"/>
<dbReference type="InterPro" id="IPR012337">
    <property type="entry name" value="RNaseH-like_sf"/>
</dbReference>
<keyword evidence="10" id="KW-1185">Reference proteome</keyword>
<evidence type="ECO:0000256" key="1">
    <source>
        <dbReference type="ARBA" id="ARBA00022723"/>
    </source>
</evidence>
<evidence type="ECO:0000256" key="5">
    <source>
        <dbReference type="ARBA" id="ARBA00023163"/>
    </source>
</evidence>
<dbReference type="SUPFAM" id="SSF53098">
    <property type="entry name" value="Ribonuclease H-like"/>
    <property type="match status" value="1"/>
</dbReference>
<accession>A0A2P5FZA7</accession>
<dbReference type="InterPro" id="IPR052035">
    <property type="entry name" value="ZnF_BED_domain_contain"/>
</dbReference>
<evidence type="ECO:0000313" key="9">
    <source>
        <dbReference type="EMBL" id="POO03125.1"/>
    </source>
</evidence>
<evidence type="ECO:0000259" key="8">
    <source>
        <dbReference type="PROSITE" id="PS50808"/>
    </source>
</evidence>
<name>A0A2P5FZA7_TREOI</name>
<evidence type="ECO:0000256" key="2">
    <source>
        <dbReference type="ARBA" id="ARBA00022771"/>
    </source>
</evidence>
<dbReference type="InterPro" id="IPR036236">
    <property type="entry name" value="Znf_C2H2_sf"/>
</dbReference>
<keyword evidence="5" id="KW-0804">Transcription</keyword>
<organism evidence="9 10">
    <name type="scientific">Trema orientale</name>
    <name type="common">Charcoal tree</name>
    <name type="synonym">Celtis orientalis</name>
    <dbReference type="NCBI Taxonomy" id="63057"/>
    <lineage>
        <taxon>Eukaryota</taxon>
        <taxon>Viridiplantae</taxon>
        <taxon>Streptophyta</taxon>
        <taxon>Embryophyta</taxon>
        <taxon>Tracheophyta</taxon>
        <taxon>Spermatophyta</taxon>
        <taxon>Magnoliopsida</taxon>
        <taxon>eudicotyledons</taxon>
        <taxon>Gunneridae</taxon>
        <taxon>Pentapetalae</taxon>
        <taxon>rosids</taxon>
        <taxon>fabids</taxon>
        <taxon>Rosales</taxon>
        <taxon>Cannabaceae</taxon>
        <taxon>Trema</taxon>
    </lineage>
</organism>
<dbReference type="SUPFAM" id="SSF57667">
    <property type="entry name" value="beta-beta-alpha zinc fingers"/>
    <property type="match status" value="1"/>
</dbReference>
<reference evidence="10" key="1">
    <citation type="submission" date="2016-06" db="EMBL/GenBank/DDBJ databases">
        <title>Parallel loss of symbiosis genes in relatives of nitrogen-fixing non-legume Parasponia.</title>
        <authorList>
            <person name="Van Velzen R."/>
            <person name="Holmer R."/>
            <person name="Bu F."/>
            <person name="Rutten L."/>
            <person name="Van Zeijl A."/>
            <person name="Liu W."/>
            <person name="Santuari L."/>
            <person name="Cao Q."/>
            <person name="Sharma T."/>
            <person name="Shen D."/>
            <person name="Roswanjaya Y."/>
            <person name="Wardhani T."/>
            <person name="Kalhor M.S."/>
            <person name="Jansen J."/>
            <person name="Van den Hoogen J."/>
            <person name="Gungor B."/>
            <person name="Hartog M."/>
            <person name="Hontelez J."/>
            <person name="Verver J."/>
            <person name="Yang W.-C."/>
            <person name="Schijlen E."/>
            <person name="Repin R."/>
            <person name="Schilthuizen M."/>
            <person name="Schranz E."/>
            <person name="Heidstra R."/>
            <person name="Miyata K."/>
            <person name="Fedorova E."/>
            <person name="Kohlen W."/>
            <person name="Bisseling T."/>
            <person name="Smit S."/>
            <person name="Geurts R."/>
        </authorList>
    </citation>
    <scope>NUCLEOTIDE SEQUENCE [LARGE SCALE GENOMIC DNA]</scope>
    <source>
        <strain evidence="10">cv. RG33-2</strain>
    </source>
</reference>
<keyword evidence="2 6" id="KW-0863">Zinc-finger</keyword>
<dbReference type="InParanoid" id="A0A2P5FZA7"/>
<dbReference type="GO" id="GO:0008270">
    <property type="term" value="F:zinc ion binding"/>
    <property type="evidence" value="ECO:0007669"/>
    <property type="project" value="UniProtKB-KW"/>
</dbReference>
<keyword evidence="1" id="KW-0479">Metal-binding</keyword>
<dbReference type="InterPro" id="IPR003656">
    <property type="entry name" value="Znf_BED"/>
</dbReference>
<feature type="region of interest" description="Disordered" evidence="7">
    <location>
        <begin position="101"/>
        <end position="127"/>
    </location>
</feature>
<dbReference type="Proteomes" id="UP000237000">
    <property type="component" value="Unassembled WGS sequence"/>
</dbReference>
<dbReference type="SMART" id="SM00614">
    <property type="entry name" value="ZnF_BED"/>
    <property type="match status" value="1"/>
</dbReference>
<feature type="non-terminal residue" evidence="9">
    <location>
        <position position="359"/>
    </location>
</feature>
<dbReference type="PANTHER" id="PTHR46481:SF5">
    <property type="entry name" value="OS08G0393150 PROTEIN"/>
    <property type="match status" value="1"/>
</dbReference>
<keyword evidence="3" id="KW-0862">Zinc</keyword>